<evidence type="ECO:0000313" key="10">
    <source>
        <dbReference type="EMBL" id="XCC57503.1"/>
    </source>
</evidence>
<dbReference type="InterPro" id="IPR037919">
    <property type="entry name" value="OGT"/>
</dbReference>
<keyword evidence="7 8" id="KW-0802">TPR repeat</keyword>
<dbReference type="Gene3D" id="3.40.50.2000">
    <property type="entry name" value="Glycogen Phosphorylase B"/>
    <property type="match status" value="1"/>
</dbReference>
<dbReference type="Pfam" id="PF00515">
    <property type="entry name" value="TPR_1"/>
    <property type="match status" value="1"/>
</dbReference>
<feature type="repeat" description="TPR" evidence="8">
    <location>
        <begin position="209"/>
        <end position="242"/>
    </location>
</feature>
<evidence type="ECO:0000256" key="7">
    <source>
        <dbReference type="ARBA" id="ARBA00022803"/>
    </source>
</evidence>
<dbReference type="SMART" id="SM00028">
    <property type="entry name" value="TPR"/>
    <property type="match status" value="8"/>
</dbReference>
<feature type="repeat" description="TPR" evidence="8">
    <location>
        <begin position="5"/>
        <end position="38"/>
    </location>
</feature>
<dbReference type="EC" id="2.4.1.255" evidence="3"/>
<dbReference type="InterPro" id="IPR011990">
    <property type="entry name" value="TPR-like_helical_dom_sf"/>
</dbReference>
<dbReference type="Gene3D" id="3.40.50.11380">
    <property type="match status" value="1"/>
</dbReference>
<dbReference type="Gene3D" id="1.25.40.10">
    <property type="entry name" value="Tetratricopeptide repeat domain"/>
    <property type="match status" value="2"/>
</dbReference>
<dbReference type="SUPFAM" id="SSF48452">
    <property type="entry name" value="TPR-like"/>
    <property type="match status" value="2"/>
</dbReference>
<feature type="repeat" description="TPR" evidence="8">
    <location>
        <begin position="107"/>
        <end position="140"/>
    </location>
</feature>
<evidence type="ECO:0000256" key="2">
    <source>
        <dbReference type="ARBA" id="ARBA00005386"/>
    </source>
</evidence>
<evidence type="ECO:0000256" key="4">
    <source>
        <dbReference type="ARBA" id="ARBA00022676"/>
    </source>
</evidence>
<dbReference type="PANTHER" id="PTHR44366">
    <property type="entry name" value="UDP-N-ACETYLGLUCOSAMINE--PEPTIDE N-ACETYLGLUCOSAMINYLTRANSFERASE 110 KDA SUBUNIT"/>
    <property type="match status" value="1"/>
</dbReference>
<evidence type="ECO:0000259" key="9">
    <source>
        <dbReference type="Pfam" id="PF13844"/>
    </source>
</evidence>
<gene>
    <name evidence="10" type="ORF">NKE59_08415</name>
</gene>
<name>A0AAU8A280_9BURK</name>
<feature type="repeat" description="TPR" evidence="8">
    <location>
        <begin position="39"/>
        <end position="72"/>
    </location>
</feature>
<feature type="domain" description="O-GlcNAc transferase C-terminal" evidence="9">
    <location>
        <begin position="519"/>
        <end position="704"/>
    </location>
</feature>
<dbReference type="PROSITE" id="PS50005">
    <property type="entry name" value="TPR"/>
    <property type="match status" value="7"/>
</dbReference>
<keyword evidence="5" id="KW-0808">Transferase</keyword>
<evidence type="ECO:0000256" key="6">
    <source>
        <dbReference type="ARBA" id="ARBA00022737"/>
    </source>
</evidence>
<feature type="repeat" description="TPR" evidence="8">
    <location>
        <begin position="175"/>
        <end position="208"/>
    </location>
</feature>
<evidence type="ECO:0000256" key="5">
    <source>
        <dbReference type="ARBA" id="ARBA00022679"/>
    </source>
</evidence>
<dbReference type="EMBL" id="CP099959">
    <property type="protein sequence ID" value="XCC57503.1"/>
    <property type="molecule type" value="Genomic_DNA"/>
</dbReference>
<dbReference type="RefSeq" id="WP_353438533.1">
    <property type="nucleotide sequence ID" value="NZ_CP099959.1"/>
</dbReference>
<feature type="repeat" description="TPR" evidence="8">
    <location>
        <begin position="243"/>
        <end position="276"/>
    </location>
</feature>
<evidence type="ECO:0000256" key="3">
    <source>
        <dbReference type="ARBA" id="ARBA00011970"/>
    </source>
</evidence>
<dbReference type="PROSITE" id="PS50293">
    <property type="entry name" value="TPR_REGION"/>
    <property type="match status" value="3"/>
</dbReference>
<accession>A0AAU8A280</accession>
<feature type="repeat" description="TPR" evidence="8">
    <location>
        <begin position="141"/>
        <end position="174"/>
    </location>
</feature>
<dbReference type="PANTHER" id="PTHR44366:SF1">
    <property type="entry name" value="UDP-N-ACETYLGLUCOSAMINE--PEPTIDE N-ACETYLGLUCOSAMINYLTRANSFERASE 110 KDA SUBUNIT"/>
    <property type="match status" value="1"/>
</dbReference>
<proteinExistence type="inferred from homology"/>
<evidence type="ECO:0000256" key="1">
    <source>
        <dbReference type="ARBA" id="ARBA00004922"/>
    </source>
</evidence>
<comment type="pathway">
    <text evidence="1">Protein modification; protein glycosylation.</text>
</comment>
<dbReference type="AlphaFoldDB" id="A0AAU8A280"/>
<feature type="domain" description="O-GlcNAc transferase C-terminal" evidence="9">
    <location>
        <begin position="352"/>
        <end position="503"/>
    </location>
</feature>
<dbReference type="Pfam" id="PF13844">
    <property type="entry name" value="Glyco_transf_41"/>
    <property type="match status" value="2"/>
</dbReference>
<protein>
    <recommendedName>
        <fullName evidence="3">protein O-GlcNAc transferase</fullName>
        <ecNumber evidence="3">2.4.1.255</ecNumber>
    </recommendedName>
</protein>
<comment type="similarity">
    <text evidence="2">Belongs to the glycosyltransferase 41 family. O-GlcNAc transferase subfamily.</text>
</comment>
<dbReference type="InterPro" id="IPR029489">
    <property type="entry name" value="OGT/SEC/SPY_C"/>
</dbReference>
<organism evidence="10">
    <name type="scientific">Polynucleobacter sp. UK-FUSCHL-C3</name>
    <dbReference type="NCBI Taxonomy" id="2955208"/>
    <lineage>
        <taxon>Bacteria</taxon>
        <taxon>Pseudomonadati</taxon>
        <taxon>Pseudomonadota</taxon>
        <taxon>Betaproteobacteria</taxon>
        <taxon>Burkholderiales</taxon>
        <taxon>Burkholderiaceae</taxon>
        <taxon>Polynucleobacter</taxon>
    </lineage>
</organism>
<dbReference type="GO" id="GO:0006493">
    <property type="term" value="P:protein O-linked glycosylation"/>
    <property type="evidence" value="ECO:0007669"/>
    <property type="project" value="InterPro"/>
</dbReference>
<keyword evidence="6" id="KW-0677">Repeat</keyword>
<dbReference type="InterPro" id="IPR019734">
    <property type="entry name" value="TPR_rpt"/>
</dbReference>
<dbReference type="GO" id="GO:0097363">
    <property type="term" value="F:protein O-acetylglucosaminyltransferase activity"/>
    <property type="evidence" value="ECO:0007669"/>
    <property type="project" value="UniProtKB-EC"/>
</dbReference>
<dbReference type="Pfam" id="PF13432">
    <property type="entry name" value="TPR_16"/>
    <property type="match status" value="2"/>
</dbReference>
<evidence type="ECO:0000256" key="8">
    <source>
        <dbReference type="PROSITE-ProRule" id="PRU00339"/>
    </source>
</evidence>
<keyword evidence="4" id="KW-0328">Glycosyltransferase</keyword>
<dbReference type="SUPFAM" id="SSF53756">
    <property type="entry name" value="UDP-Glycosyltransferase/glycogen phosphorylase"/>
    <property type="match status" value="1"/>
</dbReference>
<sequence>MNPQLQIMLSQAIQAFETGNFERAESIIKKILKVDPKNYSALSIFGLIRVTQANYKEASDYLKKATSIQPNDAAIQYNLAKSLHDLGNLWDSIPHHKKAVELAPKNPRAWLSYGKTLLDLSQYLQALDCFDEALKLTPDYVEALINKGIALHQIQRYAEAITHFDIAISLKPDFAEIWSNKGNTLYEIKQYDEAIEHFTNALSLKPDFAEGWSNKGNALYETKRYDEAITNHDKALSLKPNYAEGWYNKGVTLNALKRYDEVISCFDKALTLKNDIEWVFGDLLHTKMKICDWSHFNDDFDELSNSVMTNKRVLRPFPALGFTDNTLFHKKAAEIYTLSKYPHNDILGLNHKYSQKEKIRVGYFSGDFREHPVAFLTAELFELHDKNRFEIVAFSFGVDSQTLLRSRLEQAFDLFIDVKTKSDQQIAQLSRHLEIDIAVDLGGHTDSARVGIFACRAAPIQLSYIGYLGTIGAEYYDYLVADKTIIPSGFDHFYAEKIVRLPNYQANDRKRAISDKKFTRTGFGLPSAGIIFCCFNNNYKFLPATFDSWMHILKAVDGSILFLYADSKWSKANLIKEARVRGVDCSRLVFGEHISYSEYLTRYQVCDLFLDTFPYNAGTTASDALWTGLPVLTLMGQSFASRVAASLLNAIDLPELITTNQEQYEALAIELATNPQKLAKIKLKLANNRLTTPLFDTPLFTKNLEAAYIQMYDRYQAGLEPDHISII</sequence>
<dbReference type="Pfam" id="PF13414">
    <property type="entry name" value="TPR_11"/>
    <property type="match status" value="1"/>
</dbReference>
<reference evidence="10" key="1">
    <citation type="submission" date="2022-06" db="EMBL/GenBank/DDBJ databases">
        <title>New Polynucleobacter species.</title>
        <authorList>
            <person name="Hahn M.W."/>
        </authorList>
    </citation>
    <scope>NUCLEOTIDE SEQUENCE</scope>
    <source>
        <strain evidence="10">UK-FUSCHL-C3</strain>
    </source>
</reference>